<protein>
    <submittedName>
        <fullName evidence="2">Uncharacterized protein</fullName>
    </submittedName>
</protein>
<organism evidence="2 3">
    <name type="scientific">Phytophthora sojae (strain P6497)</name>
    <name type="common">Soybean stem and root rot agent</name>
    <name type="synonym">Phytophthora megasperma f. sp. glycines</name>
    <dbReference type="NCBI Taxonomy" id="1094619"/>
    <lineage>
        <taxon>Eukaryota</taxon>
        <taxon>Sar</taxon>
        <taxon>Stramenopiles</taxon>
        <taxon>Oomycota</taxon>
        <taxon>Peronosporomycetes</taxon>
        <taxon>Peronosporales</taxon>
        <taxon>Peronosporaceae</taxon>
        <taxon>Phytophthora</taxon>
    </lineage>
</organism>
<dbReference type="KEGG" id="psoj:PHYSODRAFT_306166"/>
<evidence type="ECO:0000256" key="1">
    <source>
        <dbReference type="SAM" id="MobiDB-lite"/>
    </source>
</evidence>
<evidence type="ECO:0000313" key="3">
    <source>
        <dbReference type="Proteomes" id="UP000002640"/>
    </source>
</evidence>
<dbReference type="Proteomes" id="UP000002640">
    <property type="component" value="Unassembled WGS sequence"/>
</dbReference>
<reference evidence="2 3" key="1">
    <citation type="journal article" date="2006" name="Science">
        <title>Phytophthora genome sequences uncover evolutionary origins and mechanisms of pathogenesis.</title>
        <authorList>
            <person name="Tyler B.M."/>
            <person name="Tripathy S."/>
            <person name="Zhang X."/>
            <person name="Dehal P."/>
            <person name="Jiang R.H."/>
            <person name="Aerts A."/>
            <person name="Arredondo F.D."/>
            <person name="Baxter L."/>
            <person name="Bensasson D."/>
            <person name="Beynon J.L."/>
            <person name="Chapman J."/>
            <person name="Damasceno C.M."/>
            <person name="Dorrance A.E."/>
            <person name="Dou D."/>
            <person name="Dickerman A.W."/>
            <person name="Dubchak I.L."/>
            <person name="Garbelotto M."/>
            <person name="Gijzen M."/>
            <person name="Gordon S.G."/>
            <person name="Govers F."/>
            <person name="Grunwald N.J."/>
            <person name="Huang W."/>
            <person name="Ivors K.L."/>
            <person name="Jones R.W."/>
            <person name="Kamoun S."/>
            <person name="Krampis K."/>
            <person name="Lamour K.H."/>
            <person name="Lee M.K."/>
            <person name="McDonald W.H."/>
            <person name="Medina M."/>
            <person name="Meijer H.J."/>
            <person name="Nordberg E.K."/>
            <person name="Maclean D.J."/>
            <person name="Ospina-Giraldo M.D."/>
            <person name="Morris P.F."/>
            <person name="Phuntumart V."/>
            <person name="Putnam N.H."/>
            <person name="Rash S."/>
            <person name="Rose J.K."/>
            <person name="Sakihama Y."/>
            <person name="Salamov A.A."/>
            <person name="Savidor A."/>
            <person name="Scheuring C.F."/>
            <person name="Smith B.M."/>
            <person name="Sobral B.W."/>
            <person name="Terry A."/>
            <person name="Torto-Alalibo T.A."/>
            <person name="Win J."/>
            <person name="Xu Z."/>
            <person name="Zhang H."/>
            <person name="Grigoriev I.V."/>
            <person name="Rokhsar D.S."/>
            <person name="Boore J.L."/>
        </authorList>
    </citation>
    <scope>NUCLEOTIDE SEQUENCE [LARGE SCALE GENOMIC DNA]</scope>
    <source>
        <strain evidence="2 3">P6497</strain>
    </source>
</reference>
<dbReference type="EMBL" id="JH159161">
    <property type="protein sequence ID" value="EGZ08091.1"/>
    <property type="molecule type" value="Genomic_DNA"/>
</dbReference>
<gene>
    <name evidence="2" type="ORF">PHYSODRAFT_306166</name>
</gene>
<name>G5A865_PHYSP</name>
<proteinExistence type="predicted"/>
<feature type="region of interest" description="Disordered" evidence="1">
    <location>
        <begin position="208"/>
        <end position="230"/>
    </location>
</feature>
<keyword evidence="3" id="KW-1185">Reference proteome</keyword>
<feature type="compositionally biased region" description="Polar residues" evidence="1">
    <location>
        <begin position="208"/>
        <end position="227"/>
    </location>
</feature>
<dbReference type="InParanoid" id="G5A865"/>
<dbReference type="GeneID" id="20642654"/>
<accession>G5A865</accession>
<evidence type="ECO:0000313" key="2">
    <source>
        <dbReference type="EMBL" id="EGZ08091.1"/>
    </source>
</evidence>
<sequence length="343" mass="37500">MSENEGQRGETEASKFPDITCGCKRPRCPVTGCWKCSRCGCSCDGLSPSVKRARTRGRPLAAVALEGCERALSVSSVDPAISVAKRSTRQKSQRVRNVLIDDGSDCGDVDISPPVNLSAESDVSDCGAMDILSPVSVGAGPAASAGLRAQNEAGMYLSPAIFTPTPKARKRVDIFAVMQFLVCEETQINMMKKKLPSKERRCSESFWSSSACGTGNDPRQQESQNAFGDQPRIEREHQERAVALRLVWNLLSHICTILCRKQTASVFLELFRSWISPGQISTISTIATPVRVFMATKRGSGERWCVRALLCDAFPLSTLTNTAEQIEEFSFGRKNYMAGQKDL</sequence>
<dbReference type="AlphaFoldDB" id="G5A865"/>
<dbReference type="RefSeq" id="XP_009536263.1">
    <property type="nucleotide sequence ID" value="XM_009537968.1"/>
</dbReference>